<dbReference type="Pfam" id="PF13302">
    <property type="entry name" value="Acetyltransf_3"/>
    <property type="match status" value="1"/>
</dbReference>
<organism evidence="2 3">
    <name type="scientific">Kineococcus mangrovi</name>
    <dbReference type="NCBI Taxonomy" id="1660183"/>
    <lineage>
        <taxon>Bacteria</taxon>
        <taxon>Bacillati</taxon>
        <taxon>Actinomycetota</taxon>
        <taxon>Actinomycetes</taxon>
        <taxon>Kineosporiales</taxon>
        <taxon>Kineosporiaceae</taxon>
        <taxon>Kineococcus</taxon>
    </lineage>
</organism>
<sequence length="179" mass="19801">MIHPPWPDAEQLHSNRLLLEPLRREHADEAFPLLNDPRLHTFTGGAPDTREQLTARFARQVLGTSPDGRSGWLNWMLRHRDGGPLLGTVQATLTRVEDQPAEDTGTTQAELAWVLGYEHQGNGYATEAAAAVVAWLTARGPHRLSAHVHPGHHASAAVTHRLGLHPTDRVVDGEVRWKT</sequence>
<accession>A0ABV4I403</accession>
<gene>
    <name evidence="2" type="ORF">AB2L28_14410</name>
</gene>
<dbReference type="InterPro" id="IPR000182">
    <property type="entry name" value="GNAT_dom"/>
</dbReference>
<dbReference type="RefSeq" id="WP_370719672.1">
    <property type="nucleotide sequence ID" value="NZ_JBGGTQ010000006.1"/>
</dbReference>
<dbReference type="PROSITE" id="PS51186">
    <property type="entry name" value="GNAT"/>
    <property type="match status" value="1"/>
</dbReference>
<dbReference type="PANTHER" id="PTHR43792:SF1">
    <property type="entry name" value="N-ACETYLTRANSFERASE DOMAIN-CONTAINING PROTEIN"/>
    <property type="match status" value="1"/>
</dbReference>
<protein>
    <submittedName>
        <fullName evidence="2">GNAT family N-acetyltransferase</fullName>
        <ecNumber evidence="2">2.3.-.-</ecNumber>
    </submittedName>
</protein>
<reference evidence="2 3" key="1">
    <citation type="submission" date="2024-07" db="EMBL/GenBank/DDBJ databases">
        <authorList>
            <person name="Thanompreechachai J."/>
            <person name="Duangmal K."/>
        </authorList>
    </citation>
    <scope>NUCLEOTIDE SEQUENCE [LARGE SCALE GENOMIC DNA]</scope>
    <source>
        <strain evidence="2 3">TBRC 1896</strain>
    </source>
</reference>
<keyword evidence="2" id="KW-0012">Acyltransferase</keyword>
<dbReference type="EC" id="2.3.-.-" evidence="2"/>
<dbReference type="Proteomes" id="UP001566476">
    <property type="component" value="Unassembled WGS sequence"/>
</dbReference>
<dbReference type="GO" id="GO:0016746">
    <property type="term" value="F:acyltransferase activity"/>
    <property type="evidence" value="ECO:0007669"/>
    <property type="project" value="UniProtKB-KW"/>
</dbReference>
<comment type="caution">
    <text evidence="2">The sequence shown here is derived from an EMBL/GenBank/DDBJ whole genome shotgun (WGS) entry which is preliminary data.</text>
</comment>
<dbReference type="InterPro" id="IPR051531">
    <property type="entry name" value="N-acetyltransferase"/>
</dbReference>
<dbReference type="SUPFAM" id="SSF55729">
    <property type="entry name" value="Acyl-CoA N-acyltransferases (Nat)"/>
    <property type="match status" value="1"/>
</dbReference>
<proteinExistence type="predicted"/>
<evidence type="ECO:0000313" key="2">
    <source>
        <dbReference type="EMBL" id="MEZ0493429.1"/>
    </source>
</evidence>
<keyword evidence="2" id="KW-0808">Transferase</keyword>
<evidence type="ECO:0000313" key="3">
    <source>
        <dbReference type="Proteomes" id="UP001566476"/>
    </source>
</evidence>
<feature type="domain" description="N-acetyltransferase" evidence="1">
    <location>
        <begin position="17"/>
        <end position="179"/>
    </location>
</feature>
<dbReference type="EMBL" id="JBGGTQ010000006">
    <property type="protein sequence ID" value="MEZ0493429.1"/>
    <property type="molecule type" value="Genomic_DNA"/>
</dbReference>
<dbReference type="InterPro" id="IPR016181">
    <property type="entry name" value="Acyl_CoA_acyltransferase"/>
</dbReference>
<keyword evidence="3" id="KW-1185">Reference proteome</keyword>
<evidence type="ECO:0000259" key="1">
    <source>
        <dbReference type="PROSITE" id="PS51186"/>
    </source>
</evidence>
<dbReference type="Gene3D" id="3.40.630.30">
    <property type="match status" value="1"/>
</dbReference>
<dbReference type="PANTHER" id="PTHR43792">
    <property type="entry name" value="GNAT FAMILY, PUTATIVE (AFU_ORTHOLOGUE AFUA_3G00765)-RELATED-RELATED"/>
    <property type="match status" value="1"/>
</dbReference>
<name>A0ABV4I403_9ACTN</name>